<proteinExistence type="inferred from homology"/>
<organism evidence="6 7">
    <name type="scientific">Yersinia entomophaga</name>
    <dbReference type="NCBI Taxonomy" id="935293"/>
    <lineage>
        <taxon>Bacteria</taxon>
        <taxon>Pseudomonadati</taxon>
        <taxon>Pseudomonadota</taxon>
        <taxon>Gammaproteobacteria</taxon>
        <taxon>Enterobacterales</taxon>
        <taxon>Yersiniaceae</taxon>
        <taxon>Yersinia</taxon>
    </lineage>
</organism>
<evidence type="ECO:0000256" key="3">
    <source>
        <dbReference type="ARBA" id="ARBA00022729"/>
    </source>
</evidence>
<evidence type="ECO:0000313" key="6">
    <source>
        <dbReference type="EMBL" id="ANI31506.1"/>
    </source>
</evidence>
<dbReference type="Proteomes" id="UP000266744">
    <property type="component" value="Chromosome"/>
</dbReference>
<feature type="domain" description="Fimbrial-type adhesion" evidence="5">
    <location>
        <begin position="200"/>
        <end position="330"/>
    </location>
</feature>
<dbReference type="Gene3D" id="2.60.40.3310">
    <property type="match status" value="1"/>
</dbReference>
<dbReference type="SUPFAM" id="SSF49401">
    <property type="entry name" value="Bacterial adhesins"/>
    <property type="match status" value="1"/>
</dbReference>
<accession>A0ABM6BPC5</accession>
<evidence type="ECO:0000256" key="1">
    <source>
        <dbReference type="ARBA" id="ARBA00004561"/>
    </source>
</evidence>
<dbReference type="PANTHER" id="PTHR33420">
    <property type="entry name" value="FIMBRIAL SUBUNIT ELFA-RELATED"/>
    <property type="match status" value="1"/>
</dbReference>
<evidence type="ECO:0000256" key="2">
    <source>
        <dbReference type="ARBA" id="ARBA00006671"/>
    </source>
</evidence>
<comment type="similarity">
    <text evidence="2">Belongs to the fimbrial protein family.</text>
</comment>
<keyword evidence="4" id="KW-0281">Fimbrium</keyword>
<evidence type="ECO:0000256" key="4">
    <source>
        <dbReference type="ARBA" id="ARBA00023263"/>
    </source>
</evidence>
<dbReference type="PANTHER" id="PTHR33420:SF3">
    <property type="entry name" value="FIMBRIAL SUBUNIT ELFA"/>
    <property type="match status" value="1"/>
</dbReference>
<keyword evidence="3" id="KW-0732">Signal</keyword>
<sequence>MEQEKFMLNRLKMLSIRQKGIYLILLLTLVFTPKSYAEAECWAVWDIYPSTSQGPVTVPMNAPIGSLLASGVYSYAVKVVKNNSFGAPGNFVLQPRTSTKWTGIYYDSMPVYKTSKEGVGIAYRTDGRDGLLDVYAPQYTYEGYLMRTNLEYFLVKYADITSGTLPAYNPVSVSYTCLGITNGKGLGQISFPAVDIQVNGCNTTTPSIQVPMGTVNSHSFSGPGSYGRSVPFTIGLDCQVDTKVSLTLGTSGSSDNVLPLNGNTGEQVASGLGIQILYDGNPLPLGAPTNLLDSTTVGANEIPMTARYYQTGVKITPGAANSVASFTLTYR</sequence>
<comment type="subcellular location">
    <subcellularLocation>
        <location evidence="1">Fimbrium</location>
    </subcellularLocation>
</comment>
<evidence type="ECO:0000259" key="5">
    <source>
        <dbReference type="Pfam" id="PF00419"/>
    </source>
</evidence>
<dbReference type="Gene3D" id="2.60.40.1090">
    <property type="entry name" value="Fimbrial-type adhesion domain"/>
    <property type="match status" value="1"/>
</dbReference>
<dbReference type="Pfam" id="PF00419">
    <property type="entry name" value="Fimbrial"/>
    <property type="match status" value="1"/>
</dbReference>
<dbReference type="InterPro" id="IPR050263">
    <property type="entry name" value="Bact_Fimbrial_Adh_Pro"/>
</dbReference>
<keyword evidence="7" id="KW-1185">Reference proteome</keyword>
<evidence type="ECO:0000313" key="7">
    <source>
        <dbReference type="Proteomes" id="UP000266744"/>
    </source>
</evidence>
<protein>
    <recommendedName>
        <fullName evidence="5">Fimbrial-type adhesion domain-containing protein</fullName>
    </recommendedName>
</protein>
<dbReference type="EMBL" id="CP010029">
    <property type="protein sequence ID" value="ANI31506.1"/>
    <property type="molecule type" value="Genomic_DNA"/>
</dbReference>
<name>A0ABM6BPC5_YERET</name>
<gene>
    <name evidence="6" type="ORF">PL78_16980</name>
</gene>
<dbReference type="InterPro" id="IPR008966">
    <property type="entry name" value="Adhesion_dom_sf"/>
</dbReference>
<dbReference type="InterPro" id="IPR036937">
    <property type="entry name" value="Adhesion_dom_fimbrial_sf"/>
</dbReference>
<reference evidence="6 7" key="1">
    <citation type="journal article" date="2016" name="Toxins">
        <title>The Draft Genome Sequence of the Yersinia entomophaga Entomopathogenic Type Strain MH96T.</title>
        <authorList>
            <person name="Hurst M.R."/>
            <person name="Beattie A."/>
            <person name="Altermann E."/>
            <person name="Moraga R.M."/>
            <person name="Harper L.A."/>
            <person name="Calder J."/>
            <person name="Laugraud A."/>
        </authorList>
    </citation>
    <scope>NUCLEOTIDE SEQUENCE [LARGE SCALE GENOMIC DNA]</scope>
    <source>
        <strain evidence="6 7">MH96</strain>
    </source>
</reference>
<dbReference type="InterPro" id="IPR000259">
    <property type="entry name" value="Adhesion_dom_fimbrial"/>
</dbReference>